<evidence type="ECO:0000313" key="11">
    <source>
        <dbReference type="Proteomes" id="UP000254029"/>
    </source>
</evidence>
<protein>
    <submittedName>
        <fullName evidence="10">Invasion protein invA</fullName>
    </submittedName>
</protein>
<evidence type="ECO:0000256" key="4">
    <source>
        <dbReference type="ARBA" id="ARBA00022475"/>
    </source>
</evidence>
<dbReference type="GO" id="GO:0009306">
    <property type="term" value="P:protein secretion"/>
    <property type="evidence" value="ECO:0007669"/>
    <property type="project" value="InterPro"/>
</dbReference>
<comment type="subcellular location">
    <subcellularLocation>
        <location evidence="1">Cell inner membrane</location>
        <topology evidence="1">Multi-pass membrane protein</topology>
    </subcellularLocation>
</comment>
<evidence type="ECO:0000256" key="6">
    <source>
        <dbReference type="ARBA" id="ARBA00022692"/>
    </source>
</evidence>
<keyword evidence="4" id="KW-1003">Cell membrane</keyword>
<dbReference type="PRINTS" id="PR00949">
    <property type="entry name" value="TYPE3IMAPROT"/>
</dbReference>
<proteinExistence type="inferred from homology"/>
<feature type="transmembrane region" description="Helical" evidence="9">
    <location>
        <begin position="81"/>
        <end position="101"/>
    </location>
</feature>
<dbReference type="Proteomes" id="UP000254029">
    <property type="component" value="Unassembled WGS sequence"/>
</dbReference>
<accession>A0AAX2M732</accession>
<evidence type="ECO:0000256" key="5">
    <source>
        <dbReference type="ARBA" id="ARBA00022519"/>
    </source>
</evidence>
<keyword evidence="6 9" id="KW-0812">Transmembrane</keyword>
<organism evidence="10 11">
    <name type="scientific">Chromobacterium violaceum</name>
    <dbReference type="NCBI Taxonomy" id="536"/>
    <lineage>
        <taxon>Bacteria</taxon>
        <taxon>Pseudomonadati</taxon>
        <taxon>Pseudomonadota</taxon>
        <taxon>Betaproteobacteria</taxon>
        <taxon>Neisseriales</taxon>
        <taxon>Chromobacteriaceae</taxon>
        <taxon>Chromobacterium</taxon>
    </lineage>
</organism>
<feature type="transmembrane region" description="Helical" evidence="9">
    <location>
        <begin position="50"/>
        <end position="69"/>
    </location>
</feature>
<feature type="transmembrane region" description="Helical" evidence="9">
    <location>
        <begin position="26"/>
        <end position="44"/>
    </location>
</feature>
<dbReference type="AlphaFoldDB" id="A0AAX2M732"/>
<sequence>MGACLRLDGLLVLNSLLNGARSRPELLILLLMVMIIAMLIIPLPTYLVDFLIGLNIVLAVLVFMGSFYIDRILSFSTFPSVLLITTLFRLALSISTSRLILIEADAGEIIATFGQFVIGDSLAVGFVVFSIVTVVQFIVITKGSERVAEVAARFSLDGMPGKQMSIDADLKAGIIDADGARERRSVLERESQLYGSFDGAMKFIKGDAIAGIIIIFVNFIGGIAVGMTQHGMDLSAALSTYTMLTIGDGLVAQIPALLIAISAGFIVTRVNGDSDNMGRNIMSQLLGNPFVLVVTAVLALAVGMLPGFPLIVFLILAAALGGLFYYKRRAAAAGKPAPGMPAQVAKGGSASGDAARTGGADSSLGLIGNLDKVAAETVPLILLVPASRRAALEQAQLAERLRSQFFIDYGVRLPDMLLREAEGMDDNRVAVLINEIRADEFPIRFDLARVVNPSEEILALDVQPVLERECVWVRPEDGDRLAKLGYQLRPALDELYHCLAALLARHVNEYFGVQETKHMLDQLEGKYPDLLKEVLRHATVQRIAEVLQRLLAERISVRNMKLIMEALALWAPREKDVINLVEHVRGALARYICHKFSAGGELRAVMVSAEVEDMVRKGVRQTSAGAFLNLEPAASDELMDLFALGLEGLGVAYKDMVLLASVDVRRFIKKLVETRFRELEVVSFGEITDSVSVNVIKTI</sequence>
<feature type="transmembrane region" description="Helical" evidence="9">
    <location>
        <begin position="282"/>
        <end position="302"/>
    </location>
</feature>
<dbReference type="Pfam" id="PF00771">
    <property type="entry name" value="FHIPEP"/>
    <property type="match status" value="1"/>
</dbReference>
<dbReference type="InterPro" id="IPR042193">
    <property type="entry name" value="FHIPEP_3"/>
</dbReference>
<feature type="transmembrane region" description="Helical" evidence="9">
    <location>
        <begin position="208"/>
        <end position="230"/>
    </location>
</feature>
<dbReference type="NCBIfam" id="TIGR01399">
    <property type="entry name" value="hrcV"/>
    <property type="match status" value="1"/>
</dbReference>
<dbReference type="Gene3D" id="3.40.50.12790">
    <property type="entry name" value="FHIPEP family, domain 4"/>
    <property type="match status" value="1"/>
</dbReference>
<evidence type="ECO:0000256" key="1">
    <source>
        <dbReference type="ARBA" id="ARBA00004429"/>
    </source>
</evidence>
<dbReference type="PIRSF" id="PIRSF005419">
    <property type="entry name" value="FlhA"/>
    <property type="match status" value="1"/>
</dbReference>
<dbReference type="EMBL" id="UIGR01000001">
    <property type="protein sequence ID" value="SUX32237.1"/>
    <property type="molecule type" value="Genomic_DNA"/>
</dbReference>
<keyword evidence="5" id="KW-0997">Cell inner membrane</keyword>
<dbReference type="InterPro" id="IPR001712">
    <property type="entry name" value="T3SS_FHIPEP"/>
</dbReference>
<keyword evidence="3" id="KW-0813">Transport</keyword>
<feature type="transmembrane region" description="Helical" evidence="9">
    <location>
        <begin position="250"/>
        <end position="270"/>
    </location>
</feature>
<dbReference type="Gene3D" id="1.10.8.540">
    <property type="entry name" value="FHIPEP family, domain 3"/>
    <property type="match status" value="1"/>
</dbReference>
<dbReference type="NCBIfam" id="NF011865">
    <property type="entry name" value="PRK15337.1"/>
    <property type="match status" value="1"/>
</dbReference>
<dbReference type="PANTHER" id="PTHR30161:SF2">
    <property type="entry name" value="INVASION PROTEIN INVA"/>
    <property type="match status" value="1"/>
</dbReference>
<evidence type="ECO:0000256" key="7">
    <source>
        <dbReference type="ARBA" id="ARBA00022989"/>
    </source>
</evidence>
<evidence type="ECO:0000256" key="9">
    <source>
        <dbReference type="SAM" id="Phobius"/>
    </source>
</evidence>
<dbReference type="InterPro" id="IPR025505">
    <property type="entry name" value="FHIPEP_CS"/>
</dbReference>
<dbReference type="GO" id="GO:0005886">
    <property type="term" value="C:plasma membrane"/>
    <property type="evidence" value="ECO:0007669"/>
    <property type="project" value="UniProtKB-SubCell"/>
</dbReference>
<gene>
    <name evidence="10" type="primary">invA</name>
    <name evidence="10" type="ORF">NCTC8684_01312</name>
</gene>
<dbReference type="InterPro" id="IPR006302">
    <property type="entry name" value="T3SS_HrcV"/>
</dbReference>
<dbReference type="Gene3D" id="3.40.5.40">
    <property type="entry name" value="FHIPEP family, domain 2"/>
    <property type="match status" value="1"/>
</dbReference>
<keyword evidence="8 9" id="KW-0472">Membrane</keyword>
<evidence type="ECO:0000256" key="8">
    <source>
        <dbReference type="ARBA" id="ARBA00023136"/>
    </source>
</evidence>
<evidence type="ECO:0000313" key="10">
    <source>
        <dbReference type="EMBL" id="SUX32237.1"/>
    </source>
</evidence>
<comment type="caution">
    <text evidence="10">The sequence shown here is derived from an EMBL/GenBank/DDBJ whole genome shotgun (WGS) entry which is preliminary data.</text>
</comment>
<dbReference type="InterPro" id="IPR042196">
    <property type="entry name" value="FHIPEP_4"/>
</dbReference>
<evidence type="ECO:0000256" key="3">
    <source>
        <dbReference type="ARBA" id="ARBA00022448"/>
    </source>
</evidence>
<reference evidence="10 11" key="1">
    <citation type="submission" date="2018-06" db="EMBL/GenBank/DDBJ databases">
        <authorList>
            <consortium name="Pathogen Informatics"/>
            <person name="Doyle S."/>
        </authorList>
    </citation>
    <scope>NUCLEOTIDE SEQUENCE [LARGE SCALE GENOMIC DNA]</scope>
    <source>
        <strain evidence="10 11">NCTC8684</strain>
    </source>
</reference>
<dbReference type="PANTHER" id="PTHR30161">
    <property type="entry name" value="FLAGELLAR EXPORT PROTEIN, MEMBRANE FLHA SUBUNIT-RELATED"/>
    <property type="match status" value="1"/>
</dbReference>
<evidence type="ECO:0000256" key="2">
    <source>
        <dbReference type="ARBA" id="ARBA00008835"/>
    </source>
</evidence>
<feature type="transmembrane region" description="Helical" evidence="9">
    <location>
        <begin position="121"/>
        <end position="140"/>
    </location>
</feature>
<dbReference type="InterPro" id="IPR042194">
    <property type="entry name" value="FHIPEP_1"/>
</dbReference>
<comment type="similarity">
    <text evidence="2">Belongs to the FHIPEP (flagella/HR/invasion proteins export pore) family.</text>
</comment>
<name>A0AAX2M732_CHRVL</name>
<dbReference type="Gene3D" id="3.40.30.60">
    <property type="entry name" value="FHIPEP family, domain 1"/>
    <property type="match status" value="1"/>
</dbReference>
<dbReference type="PROSITE" id="PS00994">
    <property type="entry name" value="FHIPEP"/>
    <property type="match status" value="1"/>
</dbReference>
<keyword evidence="7 9" id="KW-1133">Transmembrane helix</keyword>
<feature type="transmembrane region" description="Helical" evidence="9">
    <location>
        <begin position="308"/>
        <end position="326"/>
    </location>
</feature>